<keyword evidence="2" id="KW-1185">Reference proteome</keyword>
<dbReference type="Proteomes" id="UP001500908">
    <property type="component" value="Unassembled WGS sequence"/>
</dbReference>
<dbReference type="Gene3D" id="1.25.40.10">
    <property type="entry name" value="Tetratricopeptide repeat domain"/>
    <property type="match status" value="1"/>
</dbReference>
<evidence type="ECO:0000313" key="1">
    <source>
        <dbReference type="EMBL" id="GAA3767114.1"/>
    </source>
</evidence>
<dbReference type="EMBL" id="BAABDD010000060">
    <property type="protein sequence ID" value="GAA3767114.1"/>
    <property type="molecule type" value="Genomic_DNA"/>
</dbReference>
<name>A0ABP7GJN0_9ACTN</name>
<comment type="caution">
    <text evidence="1">The sequence shown here is derived from an EMBL/GenBank/DDBJ whole genome shotgun (WGS) entry which is preliminary data.</text>
</comment>
<protein>
    <recommendedName>
        <fullName evidence="3">Tetratricopeptide repeat-containing protein</fullName>
    </recommendedName>
</protein>
<dbReference type="RefSeq" id="WP_344977566.1">
    <property type="nucleotide sequence ID" value="NZ_BAABDD010000060.1"/>
</dbReference>
<dbReference type="InterPro" id="IPR011990">
    <property type="entry name" value="TPR-like_helical_dom_sf"/>
</dbReference>
<evidence type="ECO:0000313" key="2">
    <source>
        <dbReference type="Proteomes" id="UP001500908"/>
    </source>
</evidence>
<proteinExistence type="predicted"/>
<gene>
    <name evidence="1" type="ORF">GCM10022402_50050</name>
</gene>
<accession>A0ABP7GJN0</accession>
<organism evidence="1 2">
    <name type="scientific">Salinactinospora qingdaonensis</name>
    <dbReference type="NCBI Taxonomy" id="702744"/>
    <lineage>
        <taxon>Bacteria</taxon>
        <taxon>Bacillati</taxon>
        <taxon>Actinomycetota</taxon>
        <taxon>Actinomycetes</taxon>
        <taxon>Streptosporangiales</taxon>
        <taxon>Nocardiopsidaceae</taxon>
        <taxon>Salinactinospora</taxon>
    </lineage>
</organism>
<reference evidence="2" key="1">
    <citation type="journal article" date="2019" name="Int. J. Syst. Evol. Microbiol.">
        <title>The Global Catalogue of Microorganisms (GCM) 10K type strain sequencing project: providing services to taxonomists for standard genome sequencing and annotation.</title>
        <authorList>
            <consortium name="The Broad Institute Genomics Platform"/>
            <consortium name="The Broad Institute Genome Sequencing Center for Infectious Disease"/>
            <person name="Wu L."/>
            <person name="Ma J."/>
        </authorList>
    </citation>
    <scope>NUCLEOTIDE SEQUENCE [LARGE SCALE GENOMIC DNA]</scope>
    <source>
        <strain evidence="2">JCM 17137</strain>
    </source>
</reference>
<sequence>METQELYDQPFRELLEEDGGLPGVAELQTLFAEGSYVEAVEPPSWGELSADLASIQQDRHNDYTRRALMRMPVLLRQLHGALEASSTEEEREHAYRMLARAYGNTAQLTYRFGWFSLASSGLDRMEQTAAFSGQPLLSAHALQQRALILLSHAAYDTAQQLVQRSLDLIPVDPRDENSVALSGSAHLRGAMIAARDRNKTRAEEHLQEAARFGDMVGHESTTYDTNFGPGNVEIHRVAVALETGDPGQAARLGSQIRIPGDVKATRVGHHWQDVARAWTLSGDYAAVLKALDSARRVAPQQTRYHPHVHETVHAIAAAQRRSSGTLAHFSAWLGIKH</sequence>
<evidence type="ECO:0008006" key="3">
    <source>
        <dbReference type="Google" id="ProtNLM"/>
    </source>
</evidence>